<gene>
    <name evidence="1" type="ORF">U5F72_19620</name>
</gene>
<sequence>MKLKIHSVEGKGELAEECVWIDVLEATLDINHYILCDTTFTAQNTVSNELRHMFWLPNLKVREGDWIKVMTKAGVPTSVGNKRQTTTHILYWNLGKTVWNKAGDAAILFHADEWRTHQT</sequence>
<accession>A0ABU5MN24</accession>
<dbReference type="RefSeq" id="WP_197637042.1">
    <property type="nucleotide sequence ID" value="NZ_CP196982.1"/>
</dbReference>
<evidence type="ECO:0000313" key="2">
    <source>
        <dbReference type="Proteomes" id="UP001290894"/>
    </source>
</evidence>
<dbReference type="Proteomes" id="UP001290894">
    <property type="component" value="Unassembled WGS sequence"/>
</dbReference>
<protein>
    <submittedName>
        <fullName evidence="1">Uncharacterized protein</fullName>
    </submittedName>
</protein>
<evidence type="ECO:0000313" key="1">
    <source>
        <dbReference type="EMBL" id="MDZ7514021.1"/>
    </source>
</evidence>
<organism evidence="1 2">
    <name type="scientific">Stenotrophomonas muris</name>
    <dbReference type="NCBI Taxonomy" id="2963283"/>
    <lineage>
        <taxon>Bacteria</taxon>
        <taxon>Pseudomonadati</taxon>
        <taxon>Pseudomonadota</taxon>
        <taxon>Gammaproteobacteria</taxon>
        <taxon>Lysobacterales</taxon>
        <taxon>Lysobacteraceae</taxon>
        <taxon>Stenotrophomonas</taxon>
    </lineage>
</organism>
<name>A0ABU5MN24_9GAMM</name>
<keyword evidence="2" id="KW-1185">Reference proteome</keyword>
<reference evidence="1 2" key="1">
    <citation type="submission" date="2023-12" db="EMBL/GenBank/DDBJ databases">
        <title>'Antibacterial potential of Stenotrophomonas maltophilia cystic fibrosis isolates' (manuscript under preparation).</title>
        <authorList>
            <person name="Crisan C.V."/>
            <person name="Pettis M."/>
            <person name="Goldberg J.B."/>
        </authorList>
    </citation>
    <scope>NUCLEOTIDE SEQUENCE [LARGE SCALE GENOMIC DNA]</scope>
    <source>
        <strain evidence="1 2">CCV155</strain>
    </source>
</reference>
<comment type="caution">
    <text evidence="1">The sequence shown here is derived from an EMBL/GenBank/DDBJ whole genome shotgun (WGS) entry which is preliminary data.</text>
</comment>
<proteinExistence type="predicted"/>
<dbReference type="EMBL" id="JAXUAC010000049">
    <property type="protein sequence ID" value="MDZ7514021.1"/>
    <property type="molecule type" value="Genomic_DNA"/>
</dbReference>